<evidence type="ECO:0000313" key="1">
    <source>
        <dbReference type="EMBL" id="KAJ8388257.1"/>
    </source>
</evidence>
<dbReference type="EMBL" id="JAINUG010000197">
    <property type="protein sequence ID" value="KAJ8388257.1"/>
    <property type="molecule type" value="Genomic_DNA"/>
</dbReference>
<name>A0AAD7W8Y1_9TELE</name>
<reference evidence="1" key="1">
    <citation type="journal article" date="2023" name="Science">
        <title>Genome structures resolve the early diversification of teleost fishes.</title>
        <authorList>
            <person name="Parey E."/>
            <person name="Louis A."/>
            <person name="Montfort J."/>
            <person name="Bouchez O."/>
            <person name="Roques C."/>
            <person name="Iampietro C."/>
            <person name="Lluch J."/>
            <person name="Castinel A."/>
            <person name="Donnadieu C."/>
            <person name="Desvignes T."/>
            <person name="Floi Bucao C."/>
            <person name="Jouanno E."/>
            <person name="Wen M."/>
            <person name="Mejri S."/>
            <person name="Dirks R."/>
            <person name="Jansen H."/>
            <person name="Henkel C."/>
            <person name="Chen W.J."/>
            <person name="Zahm M."/>
            <person name="Cabau C."/>
            <person name="Klopp C."/>
            <person name="Thompson A.W."/>
            <person name="Robinson-Rechavi M."/>
            <person name="Braasch I."/>
            <person name="Lecointre G."/>
            <person name="Bobe J."/>
            <person name="Postlethwait J.H."/>
            <person name="Berthelot C."/>
            <person name="Roest Crollius H."/>
            <person name="Guiguen Y."/>
        </authorList>
    </citation>
    <scope>NUCLEOTIDE SEQUENCE</scope>
    <source>
        <strain evidence="1">NC1722</strain>
    </source>
</reference>
<dbReference type="Proteomes" id="UP001221898">
    <property type="component" value="Unassembled WGS sequence"/>
</dbReference>
<proteinExistence type="predicted"/>
<dbReference type="AlphaFoldDB" id="A0AAD7W8Y1"/>
<keyword evidence="2" id="KW-1185">Reference proteome</keyword>
<gene>
    <name evidence="1" type="ORF">AAFF_G00135180</name>
</gene>
<evidence type="ECO:0000313" key="2">
    <source>
        <dbReference type="Proteomes" id="UP001221898"/>
    </source>
</evidence>
<comment type="caution">
    <text evidence="1">The sequence shown here is derived from an EMBL/GenBank/DDBJ whole genome shotgun (WGS) entry which is preliminary data.</text>
</comment>
<protein>
    <submittedName>
        <fullName evidence="1">Uncharacterized protein</fullName>
    </submittedName>
</protein>
<sequence>MMSRPPSLELQHWERQLNKRLGVYAANVQQLVLQHDVQPGNADCSTAHATINPCSNCELAEEKDLRRSVVTGPVSTGNHPPAINDLTNALVLAEQQANLEIGPMFQWKQAGHCPAWETLSSLAHAVKQLATQWNSLKQHNGILYQQWVDPERGNARLQLLTPVNLCPAGSGDHRSQLLWHYRVNKTLREWFYWTCCHWDIATFCCHCDSCTAKKE</sequence>
<accession>A0AAD7W8Y1</accession>
<organism evidence="1 2">
    <name type="scientific">Aldrovandia affinis</name>
    <dbReference type="NCBI Taxonomy" id="143900"/>
    <lineage>
        <taxon>Eukaryota</taxon>
        <taxon>Metazoa</taxon>
        <taxon>Chordata</taxon>
        <taxon>Craniata</taxon>
        <taxon>Vertebrata</taxon>
        <taxon>Euteleostomi</taxon>
        <taxon>Actinopterygii</taxon>
        <taxon>Neopterygii</taxon>
        <taxon>Teleostei</taxon>
        <taxon>Notacanthiformes</taxon>
        <taxon>Halosauridae</taxon>
        <taxon>Aldrovandia</taxon>
    </lineage>
</organism>